<dbReference type="RefSeq" id="WP_063978406.1">
    <property type="nucleotide sequence ID" value="NZ_CP083373.1"/>
</dbReference>
<evidence type="ECO:0000313" key="2">
    <source>
        <dbReference type="EMBL" id="MBM3096320.1"/>
    </source>
</evidence>
<feature type="region of interest" description="Disordered" evidence="1">
    <location>
        <begin position="1"/>
        <end position="57"/>
    </location>
</feature>
<comment type="caution">
    <text evidence="2">The sequence shown here is derived from an EMBL/GenBank/DDBJ whole genome shotgun (WGS) entry which is preliminary data.</text>
</comment>
<gene>
    <name evidence="2" type="ORF">GFB56_37450</name>
</gene>
<dbReference type="Proteomes" id="UP000744980">
    <property type="component" value="Unassembled WGS sequence"/>
</dbReference>
<keyword evidence="3" id="KW-1185">Reference proteome</keyword>
<dbReference type="EMBL" id="WXFA01000092">
    <property type="protein sequence ID" value="MBM3096320.1"/>
    <property type="molecule type" value="Genomic_DNA"/>
</dbReference>
<sequence>MVDESNIEQPAVHGETISDKMTRKPAASKSQDKASPAKAPAGRSVRHSQEEKTAKLNRIETLMRERKTTLKDAVKDVGIGEQTYYNWKKAAGAQVVMQPSIEALPDDLEDLVKLEEENLRLRKNLAEKLRSENAVLRKRLGLD</sequence>
<dbReference type="SUPFAM" id="SSF46689">
    <property type="entry name" value="Homeodomain-like"/>
    <property type="match status" value="1"/>
</dbReference>
<evidence type="ECO:0000256" key="1">
    <source>
        <dbReference type="SAM" id="MobiDB-lite"/>
    </source>
</evidence>
<dbReference type="GO" id="GO:0006313">
    <property type="term" value="P:DNA transposition"/>
    <property type="evidence" value="ECO:0007669"/>
    <property type="project" value="InterPro"/>
</dbReference>
<name>A0AAW4FYI9_9HYPH</name>
<evidence type="ECO:0000313" key="3">
    <source>
        <dbReference type="Proteomes" id="UP000744980"/>
    </source>
</evidence>
<organism evidence="2 3">
    <name type="scientific">Ensifer canadensis</name>
    <dbReference type="NCBI Taxonomy" id="555315"/>
    <lineage>
        <taxon>Bacteria</taxon>
        <taxon>Pseudomonadati</taxon>
        <taxon>Pseudomonadota</taxon>
        <taxon>Alphaproteobacteria</taxon>
        <taxon>Hyphomicrobiales</taxon>
        <taxon>Rhizobiaceae</taxon>
        <taxon>Sinorhizobium/Ensifer group</taxon>
        <taxon>Ensifer</taxon>
    </lineage>
</organism>
<protein>
    <submittedName>
        <fullName evidence="2">Transposase</fullName>
    </submittedName>
</protein>
<proteinExistence type="predicted"/>
<dbReference type="GO" id="GO:0004803">
    <property type="term" value="F:transposase activity"/>
    <property type="evidence" value="ECO:0007669"/>
    <property type="project" value="InterPro"/>
</dbReference>
<dbReference type="InterPro" id="IPR009057">
    <property type="entry name" value="Homeodomain-like_sf"/>
</dbReference>
<dbReference type="AlphaFoldDB" id="A0AAW4FYI9"/>
<dbReference type="GO" id="GO:0003677">
    <property type="term" value="F:DNA binding"/>
    <property type="evidence" value="ECO:0007669"/>
    <property type="project" value="InterPro"/>
</dbReference>
<dbReference type="InterPro" id="IPR002514">
    <property type="entry name" value="Transposase_8"/>
</dbReference>
<accession>A0AAW4FYI9</accession>
<feature type="compositionally biased region" description="Basic and acidic residues" evidence="1">
    <location>
        <begin position="47"/>
        <end position="57"/>
    </location>
</feature>
<reference evidence="2 3" key="1">
    <citation type="submission" date="2020-01" db="EMBL/GenBank/DDBJ databases">
        <title>Draft genome assembly of Ensifer adhaerens T173.</title>
        <authorList>
            <person name="Craig J.E."/>
            <person name="Stinchcombe J.R."/>
        </authorList>
    </citation>
    <scope>NUCLEOTIDE SEQUENCE [LARGE SCALE GENOMIC DNA]</scope>
    <source>
        <strain evidence="2 3">T173</strain>
    </source>
</reference>
<dbReference type="Pfam" id="PF01527">
    <property type="entry name" value="HTH_Tnp_1"/>
    <property type="match status" value="1"/>
</dbReference>